<evidence type="ECO:0000313" key="4">
    <source>
        <dbReference type="WBParaSite" id="SBAD_0000897101-mRNA-1"/>
    </source>
</evidence>
<evidence type="ECO:0000313" key="2">
    <source>
        <dbReference type="EMBL" id="VDP18436.1"/>
    </source>
</evidence>
<dbReference type="OrthoDB" id="5810603at2759"/>
<dbReference type="Pfam" id="PF00085">
    <property type="entry name" value="Thioredoxin"/>
    <property type="match status" value="3"/>
</dbReference>
<reference evidence="4" key="1">
    <citation type="submission" date="2016-06" db="UniProtKB">
        <authorList>
            <consortium name="WormBaseParasite"/>
        </authorList>
    </citation>
    <scope>IDENTIFICATION</scope>
</reference>
<dbReference type="Proteomes" id="UP000270296">
    <property type="component" value="Unassembled WGS sequence"/>
</dbReference>
<gene>
    <name evidence="2" type="ORF">SBAD_LOCUS8658</name>
</gene>
<dbReference type="PRINTS" id="PR00421">
    <property type="entry name" value="THIOREDOXIN"/>
</dbReference>
<dbReference type="SUPFAM" id="SSF52833">
    <property type="entry name" value="Thioredoxin-like"/>
    <property type="match status" value="3"/>
</dbReference>
<reference evidence="2 3" key="2">
    <citation type="submission" date="2018-11" db="EMBL/GenBank/DDBJ databases">
        <authorList>
            <consortium name="Pathogen Informatics"/>
        </authorList>
    </citation>
    <scope>NUCLEOTIDE SEQUENCE [LARGE SCALE GENOMIC DNA]</scope>
</reference>
<dbReference type="GO" id="GO:0051787">
    <property type="term" value="F:misfolded protein binding"/>
    <property type="evidence" value="ECO:0007669"/>
    <property type="project" value="TreeGrafter"/>
</dbReference>
<keyword evidence="3" id="KW-1185">Reference proteome</keyword>
<dbReference type="PANTHER" id="PTHR44340">
    <property type="entry name" value="DNAJ HOMOLOG SUBFAMILY C MEMBER 10"/>
    <property type="match status" value="1"/>
</dbReference>
<dbReference type="GO" id="GO:0015035">
    <property type="term" value="F:protein-disulfide reductase activity"/>
    <property type="evidence" value="ECO:0007669"/>
    <property type="project" value="TreeGrafter"/>
</dbReference>
<evidence type="ECO:0000313" key="3">
    <source>
        <dbReference type="Proteomes" id="UP000270296"/>
    </source>
</evidence>
<accession>A0A183IYG0</accession>
<dbReference type="PROSITE" id="PS00194">
    <property type="entry name" value="THIOREDOXIN_1"/>
    <property type="match status" value="1"/>
</dbReference>
<organism evidence="4">
    <name type="scientific">Soboliphyme baturini</name>
    <dbReference type="NCBI Taxonomy" id="241478"/>
    <lineage>
        <taxon>Eukaryota</taxon>
        <taxon>Metazoa</taxon>
        <taxon>Ecdysozoa</taxon>
        <taxon>Nematoda</taxon>
        <taxon>Enoplea</taxon>
        <taxon>Dorylaimia</taxon>
        <taxon>Dioctophymatida</taxon>
        <taxon>Dioctophymatoidea</taxon>
        <taxon>Soboliphymatidae</taxon>
        <taxon>Soboliphyme</taxon>
    </lineage>
</organism>
<dbReference type="InterPro" id="IPR013766">
    <property type="entry name" value="Thioredoxin_domain"/>
</dbReference>
<dbReference type="GO" id="GO:0016671">
    <property type="term" value="F:oxidoreductase activity, acting on a sulfur group of donors, disulfide as acceptor"/>
    <property type="evidence" value="ECO:0007669"/>
    <property type="project" value="TreeGrafter"/>
</dbReference>
<dbReference type="PROSITE" id="PS51352">
    <property type="entry name" value="THIOREDOXIN_2"/>
    <property type="match status" value="1"/>
</dbReference>
<protein>
    <submittedName>
        <fullName evidence="4">Thioredoxin domain-containing protein</fullName>
    </submittedName>
</protein>
<dbReference type="EMBL" id="UZAM01011827">
    <property type="protein sequence ID" value="VDP18436.1"/>
    <property type="molecule type" value="Genomic_DNA"/>
</dbReference>
<dbReference type="InterPro" id="IPR036249">
    <property type="entry name" value="Thioredoxin-like_sf"/>
</dbReference>
<dbReference type="GO" id="GO:0005788">
    <property type="term" value="C:endoplasmic reticulum lumen"/>
    <property type="evidence" value="ECO:0007669"/>
    <property type="project" value="TreeGrafter"/>
</dbReference>
<dbReference type="InterPro" id="IPR017937">
    <property type="entry name" value="Thioredoxin_CS"/>
</dbReference>
<sequence>MQLLPQFRKVAKILGNSVRFGTIDCEAHEHLCRSVDVNSYPTTILYNNSVPNIFVGYHTAGQLMEFVEDVKHPPVIDLTAREFEVKVLERSKDEAWVVDFYAPWCSHCIQFEPQYKKLAKLMRISSYIHVSKVDCSREHRLCNAMGVHSFPTIRLYPFQNGPASDYNHWSRDANSLRRWIYGSLPSNVVMIGSRNFNSEVFFDKQPWLINFFAPWCGHCHNFAPYFEEVARVRTSYFQRATVFLLIHVVLW</sequence>
<dbReference type="InterPro" id="IPR052460">
    <property type="entry name" value="ER_disulfide_reductase"/>
</dbReference>
<feature type="domain" description="Thioredoxin" evidence="1">
    <location>
        <begin position="67"/>
        <end position="185"/>
    </location>
</feature>
<dbReference type="Gene3D" id="3.40.30.10">
    <property type="entry name" value="Glutaredoxin"/>
    <property type="match status" value="3"/>
</dbReference>
<dbReference type="GO" id="GO:0036498">
    <property type="term" value="P:IRE1-mediated unfolded protein response"/>
    <property type="evidence" value="ECO:0007669"/>
    <property type="project" value="TreeGrafter"/>
</dbReference>
<evidence type="ECO:0000259" key="1">
    <source>
        <dbReference type="PROSITE" id="PS51352"/>
    </source>
</evidence>
<dbReference type="AlphaFoldDB" id="A0A183IYG0"/>
<proteinExistence type="predicted"/>
<name>A0A183IYG0_9BILA</name>
<dbReference type="PANTHER" id="PTHR44340:SF1">
    <property type="entry name" value="DNAJ HOMOLOG SUBFAMILY C MEMBER 10"/>
    <property type="match status" value="1"/>
</dbReference>
<dbReference type="WBParaSite" id="SBAD_0000897101-mRNA-1">
    <property type="protein sequence ID" value="SBAD_0000897101-mRNA-1"/>
    <property type="gene ID" value="SBAD_0000897101"/>
</dbReference>